<reference evidence="2 4" key="1">
    <citation type="journal article" date="2008" name="Science">
        <title>The Physcomitrella genome reveals evolutionary insights into the conquest of land by plants.</title>
        <authorList>
            <person name="Rensing S."/>
            <person name="Lang D."/>
            <person name="Zimmer A."/>
            <person name="Terry A."/>
            <person name="Salamov A."/>
            <person name="Shapiro H."/>
            <person name="Nishiyama T."/>
            <person name="Perroud P.-F."/>
            <person name="Lindquist E."/>
            <person name="Kamisugi Y."/>
            <person name="Tanahashi T."/>
            <person name="Sakakibara K."/>
            <person name="Fujita T."/>
            <person name="Oishi K."/>
            <person name="Shin-I T."/>
            <person name="Kuroki Y."/>
            <person name="Toyoda A."/>
            <person name="Suzuki Y."/>
            <person name="Hashimoto A."/>
            <person name="Yamaguchi K."/>
            <person name="Sugano A."/>
            <person name="Kohara Y."/>
            <person name="Fujiyama A."/>
            <person name="Anterola A."/>
            <person name="Aoki S."/>
            <person name="Ashton N."/>
            <person name="Barbazuk W.B."/>
            <person name="Barker E."/>
            <person name="Bennetzen J."/>
            <person name="Bezanilla M."/>
            <person name="Blankenship R."/>
            <person name="Cho S.H."/>
            <person name="Dutcher S."/>
            <person name="Estelle M."/>
            <person name="Fawcett J.A."/>
            <person name="Gundlach H."/>
            <person name="Hanada K."/>
            <person name="Heyl A."/>
            <person name="Hicks K.A."/>
            <person name="Hugh J."/>
            <person name="Lohr M."/>
            <person name="Mayer K."/>
            <person name="Melkozernov A."/>
            <person name="Murata T."/>
            <person name="Nelson D."/>
            <person name="Pils B."/>
            <person name="Prigge M."/>
            <person name="Reiss B."/>
            <person name="Renner T."/>
            <person name="Rombauts S."/>
            <person name="Rushton P."/>
            <person name="Sanderfoot A."/>
            <person name="Schween G."/>
            <person name="Shiu S.-H."/>
            <person name="Stueber K."/>
            <person name="Theodoulou F.L."/>
            <person name="Tu H."/>
            <person name="Van de Peer Y."/>
            <person name="Verrier P.J."/>
            <person name="Waters E."/>
            <person name="Wood A."/>
            <person name="Yang L."/>
            <person name="Cove D."/>
            <person name="Cuming A."/>
            <person name="Hasebe M."/>
            <person name="Lucas S."/>
            <person name="Mishler D.B."/>
            <person name="Reski R."/>
            <person name="Grigoriev I."/>
            <person name="Quatrano R.S."/>
            <person name="Boore J.L."/>
        </authorList>
    </citation>
    <scope>NUCLEOTIDE SEQUENCE [LARGE SCALE GENOMIC DNA]</scope>
    <source>
        <strain evidence="3 4">cv. Gransden 2004</strain>
    </source>
</reference>
<keyword evidence="4" id="KW-1185">Reference proteome</keyword>
<dbReference type="EnsemblPlants" id="Pp3c14_9110V3.1">
    <property type="protein sequence ID" value="Pp3c14_9110V3.1"/>
    <property type="gene ID" value="Pp3c14_9110"/>
</dbReference>
<evidence type="ECO:0000256" key="1">
    <source>
        <dbReference type="SAM" id="Phobius"/>
    </source>
</evidence>
<reference evidence="3" key="3">
    <citation type="submission" date="2020-12" db="UniProtKB">
        <authorList>
            <consortium name="EnsemblPlants"/>
        </authorList>
    </citation>
    <scope>IDENTIFICATION</scope>
</reference>
<keyword evidence="1" id="KW-1133">Transmembrane helix</keyword>
<keyword evidence="1" id="KW-0472">Membrane</keyword>
<dbReference type="AlphaFoldDB" id="A0A2K1JGZ8"/>
<dbReference type="Gramene" id="Pp3c14_9110V3.1">
    <property type="protein sequence ID" value="Pp3c14_9110V3.1"/>
    <property type="gene ID" value="Pp3c14_9110"/>
</dbReference>
<reference evidence="2 4" key="2">
    <citation type="journal article" date="2018" name="Plant J.">
        <title>The Physcomitrella patens chromosome-scale assembly reveals moss genome structure and evolution.</title>
        <authorList>
            <person name="Lang D."/>
            <person name="Ullrich K.K."/>
            <person name="Murat F."/>
            <person name="Fuchs J."/>
            <person name="Jenkins J."/>
            <person name="Haas F.B."/>
            <person name="Piednoel M."/>
            <person name="Gundlach H."/>
            <person name="Van Bel M."/>
            <person name="Meyberg R."/>
            <person name="Vives C."/>
            <person name="Morata J."/>
            <person name="Symeonidi A."/>
            <person name="Hiss M."/>
            <person name="Muchero W."/>
            <person name="Kamisugi Y."/>
            <person name="Saleh O."/>
            <person name="Blanc G."/>
            <person name="Decker E.L."/>
            <person name="van Gessel N."/>
            <person name="Grimwood J."/>
            <person name="Hayes R.D."/>
            <person name="Graham S.W."/>
            <person name="Gunter L.E."/>
            <person name="McDaniel S.F."/>
            <person name="Hoernstein S.N.W."/>
            <person name="Larsson A."/>
            <person name="Li F.W."/>
            <person name="Perroud P.F."/>
            <person name="Phillips J."/>
            <person name="Ranjan P."/>
            <person name="Rokshar D.S."/>
            <person name="Rothfels C.J."/>
            <person name="Schneider L."/>
            <person name="Shu S."/>
            <person name="Stevenson D.W."/>
            <person name="Thummler F."/>
            <person name="Tillich M."/>
            <person name="Villarreal Aguilar J.C."/>
            <person name="Widiez T."/>
            <person name="Wong G.K."/>
            <person name="Wymore A."/>
            <person name="Zhang Y."/>
            <person name="Zimmer A.D."/>
            <person name="Quatrano R.S."/>
            <person name="Mayer K.F.X."/>
            <person name="Goodstein D."/>
            <person name="Casacuberta J.M."/>
            <person name="Vandepoele K."/>
            <person name="Reski R."/>
            <person name="Cuming A.C."/>
            <person name="Tuskan G.A."/>
            <person name="Maumus F."/>
            <person name="Salse J."/>
            <person name="Schmutz J."/>
            <person name="Rensing S.A."/>
        </authorList>
    </citation>
    <scope>NUCLEOTIDE SEQUENCE [LARGE SCALE GENOMIC DNA]</scope>
    <source>
        <strain evidence="3 4">cv. Gransden 2004</strain>
    </source>
</reference>
<organism evidence="2">
    <name type="scientific">Physcomitrium patens</name>
    <name type="common">Spreading-leaved earth moss</name>
    <name type="synonym">Physcomitrella patens</name>
    <dbReference type="NCBI Taxonomy" id="3218"/>
    <lineage>
        <taxon>Eukaryota</taxon>
        <taxon>Viridiplantae</taxon>
        <taxon>Streptophyta</taxon>
        <taxon>Embryophyta</taxon>
        <taxon>Bryophyta</taxon>
        <taxon>Bryophytina</taxon>
        <taxon>Bryopsida</taxon>
        <taxon>Funariidae</taxon>
        <taxon>Funariales</taxon>
        <taxon>Funariaceae</taxon>
        <taxon>Physcomitrium</taxon>
    </lineage>
</organism>
<dbReference type="InParanoid" id="A0A2K1JGZ8"/>
<name>A0A2K1JGZ8_PHYPA</name>
<keyword evidence="1" id="KW-0812">Transmembrane</keyword>
<proteinExistence type="predicted"/>
<sequence length="100" mass="11498">MDCNKFVVTELVFFLLAPTLILLRRLNAWTLSSLKVYRVLLWSDFVFGRVFSTSTIASTVRWSSRHCSCKLQVLEDSLLSKTFRSPSPFQNSSCKLSRSK</sequence>
<accession>A0A2K1JGZ8</accession>
<protein>
    <submittedName>
        <fullName evidence="2 3">Uncharacterized protein</fullName>
    </submittedName>
</protein>
<evidence type="ECO:0000313" key="3">
    <source>
        <dbReference type="EnsemblPlants" id="Pp3c14_9110V3.1"/>
    </source>
</evidence>
<evidence type="ECO:0000313" key="2">
    <source>
        <dbReference type="EMBL" id="PNR40835.1"/>
    </source>
</evidence>
<dbReference type="EnsemblPlants" id="Pp3c14_9110V3.2">
    <property type="protein sequence ID" value="Pp3c14_9110V3.2"/>
    <property type="gene ID" value="Pp3c14_9110"/>
</dbReference>
<evidence type="ECO:0000313" key="4">
    <source>
        <dbReference type="Proteomes" id="UP000006727"/>
    </source>
</evidence>
<dbReference type="Proteomes" id="UP000006727">
    <property type="component" value="Chromosome 14"/>
</dbReference>
<dbReference type="EMBL" id="ABEU02000014">
    <property type="protein sequence ID" value="PNR40835.1"/>
    <property type="molecule type" value="Genomic_DNA"/>
</dbReference>
<feature type="transmembrane region" description="Helical" evidence="1">
    <location>
        <begin position="6"/>
        <end position="23"/>
    </location>
</feature>
<gene>
    <name evidence="2" type="ORF">PHYPA_018238</name>
</gene>
<dbReference type="Gramene" id="Pp3c14_9110V3.2">
    <property type="protein sequence ID" value="Pp3c14_9110V3.2"/>
    <property type="gene ID" value="Pp3c14_9110"/>
</dbReference>